<evidence type="ECO:0000313" key="3">
    <source>
        <dbReference type="EMBL" id="KWX09011.1"/>
    </source>
</evidence>
<dbReference type="Proteomes" id="UP000070659">
    <property type="component" value="Unassembled WGS sequence"/>
</dbReference>
<dbReference type="Proteomes" id="UP000070598">
    <property type="component" value="Unassembled WGS sequence"/>
</dbReference>
<reference evidence="4" key="4">
    <citation type="submission" date="2015-04" db="EMBL/GenBank/DDBJ databases">
        <title>Physiological reanalysis, assessment of diazotrophy, and genome sequences of multiple isolates of Streptomyces thermoautotrophicus.</title>
        <authorList>
            <person name="MacKellar D.C."/>
            <person name="Lieber L."/>
            <person name="Norman J."/>
            <person name="Bolger A."/>
            <person name="Tobin C."/>
            <person name="Murray J.W."/>
            <person name="Chang R."/>
            <person name="Ford T."/>
            <person name="Nguyen P.Q."/>
            <person name="Woodward J."/>
            <person name="Permingeat H."/>
            <person name="Joshi N.S."/>
            <person name="Silver P.A."/>
            <person name="Usadel B."/>
            <person name="Rutherford A.W."/>
            <person name="Friesen M."/>
            <person name="Prell J."/>
        </authorList>
    </citation>
    <scope>NUCLEOTIDE SEQUENCE [LARGE SCALE GENOMIC DNA]</scope>
    <source>
        <strain evidence="4">H1</strain>
    </source>
</reference>
<evidence type="ECO:0000313" key="1">
    <source>
        <dbReference type="EMBL" id="KWX00183.1"/>
    </source>
</evidence>
<comment type="caution">
    <text evidence="1">The sequence shown here is derived from an EMBL/GenBank/DDBJ whole genome shotgun (WGS) entry which is preliminary data.</text>
</comment>
<dbReference type="InterPro" id="IPR013321">
    <property type="entry name" value="Arc_rbn_hlx_hlx"/>
</dbReference>
<dbReference type="InterPro" id="IPR010985">
    <property type="entry name" value="Ribbon_hlx_hlx"/>
</dbReference>
<gene>
    <name evidence="2" type="ORF">LI90_2849</name>
    <name evidence="1" type="ORF">TH66_14915</name>
    <name evidence="3" type="ORF">TR74_12175</name>
</gene>
<dbReference type="STRING" id="1469144.LI90_2849"/>
<dbReference type="PATRIC" id="fig|1469144.10.peg.3081"/>
<dbReference type="EMBL" id="JYIK01000904">
    <property type="protein sequence ID" value="KWX09011.1"/>
    <property type="molecule type" value="Genomic_DNA"/>
</dbReference>
<organism evidence="1 6">
    <name type="scientific">Carbonactinospora thermoautotrophica</name>
    <dbReference type="NCBI Taxonomy" id="1469144"/>
    <lineage>
        <taxon>Bacteria</taxon>
        <taxon>Bacillati</taxon>
        <taxon>Actinomycetota</taxon>
        <taxon>Actinomycetes</taxon>
        <taxon>Kitasatosporales</taxon>
        <taxon>Carbonactinosporaceae</taxon>
        <taxon>Carbonactinospora</taxon>
    </lineage>
</organism>
<evidence type="ECO:0000313" key="2">
    <source>
        <dbReference type="EMBL" id="KWX01817.1"/>
    </source>
</evidence>
<accession>A0A132MQR7</accession>
<keyword evidence="4" id="KW-1185">Reference proteome</keyword>
<evidence type="ECO:0000313" key="6">
    <source>
        <dbReference type="Proteomes" id="UP000070659"/>
    </source>
</evidence>
<reference evidence="5" key="2">
    <citation type="submission" date="2015-02" db="EMBL/GenBank/DDBJ databases">
        <title>Physiological reanalysis, assessment of diazotrophy, and genome sequences of multiple isolates of Streptomyces thermoautotrophicus.</title>
        <authorList>
            <person name="MacKellar D.C."/>
            <person name="Lieber L."/>
            <person name="Norman J."/>
            <person name="Bolger A."/>
            <person name="Tobin C."/>
            <person name="Murray J.W."/>
            <person name="Friesen M."/>
            <person name="Prell J."/>
        </authorList>
    </citation>
    <scope>NUCLEOTIDE SEQUENCE [LARGE SCALE GENOMIC DNA]</scope>
    <source>
        <strain evidence="5">UBT1</strain>
    </source>
</reference>
<evidence type="ECO:0000313" key="4">
    <source>
        <dbReference type="Proteomes" id="UP000070188"/>
    </source>
</evidence>
<dbReference type="OrthoDB" id="4470080at2"/>
<dbReference type="Proteomes" id="UP000070188">
    <property type="component" value="Unassembled WGS sequence"/>
</dbReference>
<dbReference type="AlphaFoldDB" id="A0A132MQR7"/>
<dbReference type="GO" id="GO:0006355">
    <property type="term" value="P:regulation of DNA-templated transcription"/>
    <property type="evidence" value="ECO:0007669"/>
    <property type="project" value="InterPro"/>
</dbReference>
<dbReference type="RefSeq" id="WP_066888527.1">
    <property type="nucleotide sequence ID" value="NZ_JYIJ01000018.1"/>
</dbReference>
<dbReference type="EMBL" id="LAXD01000001">
    <property type="protein sequence ID" value="KWX01817.1"/>
    <property type="molecule type" value="Genomic_DNA"/>
</dbReference>
<evidence type="ECO:0000313" key="5">
    <source>
        <dbReference type="Proteomes" id="UP000070598"/>
    </source>
</evidence>
<sequence>MARISERQALTLRLPPELHEQLRAYAFLTKRSINETLTRVIADWLAGPGKAEMVEAATKQGQEAHRVALDKLRDL</sequence>
<dbReference type="EMBL" id="JYIJ01000018">
    <property type="protein sequence ID" value="KWX00183.1"/>
    <property type="molecule type" value="Genomic_DNA"/>
</dbReference>
<dbReference type="Gene3D" id="1.10.1220.10">
    <property type="entry name" value="Met repressor-like"/>
    <property type="match status" value="1"/>
</dbReference>
<evidence type="ECO:0008006" key="7">
    <source>
        <dbReference type="Google" id="ProtNLM"/>
    </source>
</evidence>
<reference evidence="2" key="3">
    <citation type="submission" date="2015-04" db="EMBL/GenBank/DDBJ databases">
        <title>Physiological reanalysis, assessment of diazotrophy, and genome sequences of multiple isolates of Streptomyces thermoautotrophicus.</title>
        <authorList>
            <person name="MacKellar D.C."/>
            <person name="Lieber L."/>
            <person name="Norman J."/>
            <person name="Bolger A."/>
            <person name="Tobin C."/>
            <person name="Murray J.W."/>
            <person name="Woodward J."/>
            <person name="Friesen M."/>
            <person name="Prell J."/>
        </authorList>
    </citation>
    <scope>NUCLEOTIDE SEQUENCE [LARGE SCALE GENOMIC DNA]</scope>
    <source>
        <strain evidence="2">H1</strain>
    </source>
</reference>
<reference evidence="1 6" key="1">
    <citation type="submission" date="2015-02" db="EMBL/GenBank/DDBJ databases">
        <title>Physiological reanalysis, assessment of diazotrophy, and genome sequences of multiple isolates of Streptomyces thermoautotrophicus.</title>
        <authorList>
            <person name="MacKellar D.C."/>
            <person name="Lieber L."/>
            <person name="Norman J."/>
            <person name="Bolger A."/>
            <person name="Tobin C."/>
            <person name="Murray J.W."/>
            <person name="Prell J."/>
        </authorList>
    </citation>
    <scope>NUCLEOTIDE SEQUENCE [LARGE SCALE GENOMIC DNA]</scope>
    <source>
        <strain evidence="1 6">UBT1</strain>
    </source>
</reference>
<protein>
    <recommendedName>
        <fullName evidence="7">Toxin-antitoxin system HicB family antitoxin</fullName>
    </recommendedName>
</protein>
<name>A0A132MQR7_9ACTN</name>
<proteinExistence type="predicted"/>
<dbReference type="SUPFAM" id="SSF47598">
    <property type="entry name" value="Ribbon-helix-helix"/>
    <property type="match status" value="1"/>
</dbReference>